<comment type="caution">
    <text evidence="1">The sequence shown here is derived from an EMBL/GenBank/DDBJ whole genome shotgun (WGS) entry which is preliminary data.</text>
</comment>
<dbReference type="GeneID" id="92082882"/>
<evidence type="ECO:0000313" key="1">
    <source>
        <dbReference type="EMBL" id="KAK7941211.1"/>
    </source>
</evidence>
<keyword evidence="2" id="KW-1185">Reference proteome</keyword>
<evidence type="ECO:0000313" key="2">
    <source>
        <dbReference type="Proteomes" id="UP001391051"/>
    </source>
</evidence>
<name>A0ABR1PWK6_9PEZI</name>
<evidence type="ECO:0008006" key="3">
    <source>
        <dbReference type="Google" id="ProtNLM"/>
    </source>
</evidence>
<dbReference type="RefSeq" id="XP_066693963.1">
    <property type="nucleotide sequence ID" value="XM_066849820.1"/>
</dbReference>
<organism evidence="1 2">
    <name type="scientific">Apiospora aurea</name>
    <dbReference type="NCBI Taxonomy" id="335848"/>
    <lineage>
        <taxon>Eukaryota</taxon>
        <taxon>Fungi</taxon>
        <taxon>Dikarya</taxon>
        <taxon>Ascomycota</taxon>
        <taxon>Pezizomycotina</taxon>
        <taxon>Sordariomycetes</taxon>
        <taxon>Xylariomycetidae</taxon>
        <taxon>Amphisphaeriales</taxon>
        <taxon>Apiosporaceae</taxon>
        <taxon>Apiospora</taxon>
    </lineage>
</organism>
<protein>
    <recommendedName>
        <fullName evidence="3">HNH nuclease domain-containing protein</fullName>
    </recommendedName>
</protein>
<accession>A0ABR1PWK6</accession>
<gene>
    <name evidence="1" type="ORF">PG986_013598</name>
</gene>
<dbReference type="EMBL" id="JAQQWE010000009">
    <property type="protein sequence ID" value="KAK7941211.1"/>
    <property type="molecule type" value="Genomic_DNA"/>
</dbReference>
<dbReference type="Proteomes" id="UP001391051">
    <property type="component" value="Unassembled WGS sequence"/>
</dbReference>
<proteinExistence type="predicted"/>
<sequence>MVLIIKQQKTAGPLKRRRKAWQYLFYAPRGLVPKIDAVNRRFRLVHIQGLWVRARHDLVHIQRIEPGHANSVLNLASVLINARSLVVQSNGSASRELRLAAVLNWKLMQYTAEVALRANENPDTLQALWAIPDDHSTTPRERGTVGDTVGKKAFLHKYLPPRAHRLYLKIRWRIDDVVLESAELWRCKTKLIVQNRALHLLSVKLLAPPLK</sequence>
<reference evidence="1 2" key="1">
    <citation type="submission" date="2023-01" db="EMBL/GenBank/DDBJ databases">
        <title>Analysis of 21 Apiospora genomes using comparative genomics revels a genus with tremendous synthesis potential of carbohydrate active enzymes and secondary metabolites.</title>
        <authorList>
            <person name="Sorensen T."/>
        </authorList>
    </citation>
    <scope>NUCLEOTIDE SEQUENCE [LARGE SCALE GENOMIC DNA]</scope>
    <source>
        <strain evidence="1 2">CBS 24483</strain>
    </source>
</reference>